<evidence type="ECO:0000259" key="1">
    <source>
        <dbReference type="Pfam" id="PF00535"/>
    </source>
</evidence>
<dbReference type="SUPFAM" id="SSF53448">
    <property type="entry name" value="Nucleotide-diphospho-sugar transferases"/>
    <property type="match status" value="1"/>
</dbReference>
<dbReference type="PANTHER" id="PTHR22916">
    <property type="entry name" value="GLYCOSYLTRANSFERASE"/>
    <property type="match status" value="1"/>
</dbReference>
<keyword evidence="3" id="KW-1185">Reference proteome</keyword>
<evidence type="ECO:0000313" key="3">
    <source>
        <dbReference type="Proteomes" id="UP000546536"/>
    </source>
</evidence>
<organism evidence="2 3">
    <name type="scientific">Acinetobacter terrae</name>
    <dbReference type="NCBI Taxonomy" id="2731247"/>
    <lineage>
        <taxon>Bacteria</taxon>
        <taxon>Pseudomonadati</taxon>
        <taxon>Pseudomonadota</taxon>
        <taxon>Gammaproteobacteria</taxon>
        <taxon>Moraxellales</taxon>
        <taxon>Moraxellaceae</taxon>
        <taxon>Acinetobacter</taxon>
        <taxon>Acinetobacter Taxon 24</taxon>
    </lineage>
</organism>
<dbReference type="RefSeq" id="WP_171544629.1">
    <property type="nucleotide sequence ID" value="NZ_JABERG010000015.1"/>
</dbReference>
<dbReference type="InterPro" id="IPR001173">
    <property type="entry name" value="Glyco_trans_2-like"/>
</dbReference>
<dbReference type="Proteomes" id="UP000546536">
    <property type="component" value="Unassembled WGS sequence"/>
</dbReference>
<dbReference type="InterPro" id="IPR029044">
    <property type="entry name" value="Nucleotide-diphossugar_trans"/>
</dbReference>
<accession>A0ABX1V373</accession>
<name>A0ABX1V373_9GAMM</name>
<dbReference type="EMBL" id="JABERG010000015">
    <property type="protein sequence ID" value="NNH88093.1"/>
    <property type="molecule type" value="Genomic_DNA"/>
</dbReference>
<sequence>MKNLCSVIVAAYNEEKNISLCLECLVNQTYKNMEILIIDDGSTDKTSLIINTYIEKYPNIQYFYQENSGALAARKKGLNIAKGDFITFLDCDDEFYLDTIEKAMKGFEIPEIDIVLFDLQISLDETNKKFKRFEYYTNKKVVDGKDAFINCIGQWGVHGTGIYRKEIFIKANNYYLNFNNKNYINNDEIVTKMSFYYSNKVKISDAVYLYKFNINSTTRKINKNYIFILENSLIFEDICKKENIIFDYNNVLFKDVRYMYNIFKRWRFELLNKKVWIDILKKCLKLILYNNGVKELSFKNKLRFYRMYLFLTFLGFYEK</sequence>
<dbReference type="CDD" id="cd00761">
    <property type="entry name" value="Glyco_tranf_GTA_type"/>
    <property type="match status" value="1"/>
</dbReference>
<dbReference type="PANTHER" id="PTHR22916:SF3">
    <property type="entry name" value="UDP-GLCNAC:BETAGAL BETA-1,3-N-ACETYLGLUCOSAMINYLTRANSFERASE-LIKE PROTEIN 1"/>
    <property type="match status" value="1"/>
</dbReference>
<evidence type="ECO:0000313" key="2">
    <source>
        <dbReference type="EMBL" id="NNH88093.1"/>
    </source>
</evidence>
<reference evidence="2 3" key="1">
    <citation type="submission" date="2020-04" db="EMBL/GenBank/DDBJ databases">
        <title>Acinetobacter Taxon 24.</title>
        <authorList>
            <person name="Nemec A."/>
            <person name="Radolfova-Krizova L."/>
            <person name="Higgins P.G."/>
            <person name="Spanelova P."/>
        </authorList>
    </citation>
    <scope>NUCLEOTIDE SEQUENCE [LARGE SCALE GENOMIC DNA]</scope>
    <source>
        <strain evidence="2 3">ANC 4279</strain>
    </source>
</reference>
<protein>
    <submittedName>
        <fullName evidence="2">Glycosyltransferase family 2 protein</fullName>
    </submittedName>
</protein>
<comment type="caution">
    <text evidence="2">The sequence shown here is derived from an EMBL/GenBank/DDBJ whole genome shotgun (WGS) entry which is preliminary data.</text>
</comment>
<dbReference type="Pfam" id="PF00535">
    <property type="entry name" value="Glycos_transf_2"/>
    <property type="match status" value="1"/>
</dbReference>
<dbReference type="Gene3D" id="3.90.550.10">
    <property type="entry name" value="Spore Coat Polysaccharide Biosynthesis Protein SpsA, Chain A"/>
    <property type="match status" value="1"/>
</dbReference>
<proteinExistence type="predicted"/>
<gene>
    <name evidence="2" type="ORF">HLH13_10350</name>
</gene>
<feature type="domain" description="Glycosyltransferase 2-like" evidence="1">
    <location>
        <begin position="6"/>
        <end position="157"/>
    </location>
</feature>